<accession>A0A8T0AJS0</accession>
<dbReference type="Gene3D" id="2.40.50.40">
    <property type="match status" value="1"/>
</dbReference>
<organism evidence="5 6">
    <name type="scientific">Silurus meridionalis</name>
    <name type="common">Southern catfish</name>
    <name type="synonym">Silurus soldatovi meridionalis</name>
    <dbReference type="NCBI Taxonomy" id="175797"/>
    <lineage>
        <taxon>Eukaryota</taxon>
        <taxon>Metazoa</taxon>
        <taxon>Chordata</taxon>
        <taxon>Craniata</taxon>
        <taxon>Vertebrata</taxon>
        <taxon>Euteleostomi</taxon>
        <taxon>Actinopterygii</taxon>
        <taxon>Neopterygii</taxon>
        <taxon>Teleostei</taxon>
        <taxon>Ostariophysi</taxon>
        <taxon>Siluriformes</taxon>
        <taxon>Siluridae</taxon>
        <taxon>Silurus</taxon>
    </lineage>
</organism>
<feature type="signal peptide" evidence="3">
    <location>
        <begin position="1"/>
        <end position="28"/>
    </location>
</feature>
<keyword evidence="3" id="KW-0732">Signal</keyword>
<dbReference type="GO" id="GO:0006955">
    <property type="term" value="P:immune response"/>
    <property type="evidence" value="ECO:0007669"/>
    <property type="project" value="InterPro"/>
</dbReference>
<name>A0A8T0AJS0_SILME</name>
<protein>
    <recommendedName>
        <fullName evidence="4">Chemokine interleukin-8-like domain-containing protein</fullName>
    </recommendedName>
</protein>
<feature type="domain" description="Chemokine interleukin-8-like" evidence="4">
    <location>
        <begin position="33"/>
        <end position="85"/>
    </location>
</feature>
<dbReference type="Proteomes" id="UP000606274">
    <property type="component" value="Unassembled WGS sequence"/>
</dbReference>
<evidence type="ECO:0000259" key="4">
    <source>
        <dbReference type="Pfam" id="PF00048"/>
    </source>
</evidence>
<dbReference type="InterPro" id="IPR001811">
    <property type="entry name" value="Chemokine_IL8-like_dom"/>
</dbReference>
<dbReference type="Pfam" id="PF00048">
    <property type="entry name" value="IL8"/>
    <property type="match status" value="1"/>
</dbReference>
<dbReference type="SUPFAM" id="SSF54117">
    <property type="entry name" value="Interleukin 8-like chemokines"/>
    <property type="match status" value="1"/>
</dbReference>
<dbReference type="OrthoDB" id="8457630at2759"/>
<evidence type="ECO:0000313" key="6">
    <source>
        <dbReference type="Proteomes" id="UP000606274"/>
    </source>
</evidence>
<dbReference type="EMBL" id="JABFDY010000021">
    <property type="protein sequence ID" value="KAF7691790.1"/>
    <property type="molecule type" value="Genomic_DNA"/>
</dbReference>
<dbReference type="GO" id="GO:0005615">
    <property type="term" value="C:extracellular space"/>
    <property type="evidence" value="ECO:0007669"/>
    <property type="project" value="UniProtKB-KW"/>
</dbReference>
<feature type="chain" id="PRO_5035747933" description="Chemokine interleukin-8-like domain-containing protein" evidence="3">
    <location>
        <begin position="29"/>
        <end position="128"/>
    </location>
</feature>
<evidence type="ECO:0000256" key="2">
    <source>
        <dbReference type="SAM" id="MobiDB-lite"/>
    </source>
</evidence>
<evidence type="ECO:0000256" key="3">
    <source>
        <dbReference type="SAM" id="SignalP"/>
    </source>
</evidence>
<sequence>MLNNTVTLMRSLAAIVIIAFSSWTVTDAEKVSPCCVAVSRYMENIPITGYKLQERNIPCVKAVIFKTEKGQFCIDPNQPWVKRKIIEFRKSLKNKISPTSAPLNQTSSATENSTVHSGGKTTNHSSLH</sequence>
<gene>
    <name evidence="5" type="ORF">HF521_010757</name>
</gene>
<dbReference type="AlphaFoldDB" id="A0A8T0AJS0"/>
<keyword evidence="6" id="KW-1185">Reference proteome</keyword>
<dbReference type="InterPro" id="IPR036048">
    <property type="entry name" value="Interleukin_8-like_sf"/>
</dbReference>
<reference evidence="5" key="1">
    <citation type="submission" date="2020-08" db="EMBL/GenBank/DDBJ databases">
        <title>Chromosome-level assembly of Southern catfish (Silurus meridionalis) provides insights into visual adaptation to the nocturnal and benthic lifestyles.</title>
        <authorList>
            <person name="Zhang Y."/>
            <person name="Wang D."/>
            <person name="Peng Z."/>
        </authorList>
    </citation>
    <scope>NUCLEOTIDE SEQUENCE</scope>
    <source>
        <strain evidence="5">SWU-2019-XX</strain>
        <tissue evidence="5">Muscle</tissue>
    </source>
</reference>
<proteinExistence type="predicted"/>
<comment type="caution">
    <text evidence="5">The sequence shown here is derived from an EMBL/GenBank/DDBJ whole genome shotgun (WGS) entry which is preliminary data.</text>
</comment>
<dbReference type="GO" id="GO:0008009">
    <property type="term" value="F:chemokine activity"/>
    <property type="evidence" value="ECO:0007669"/>
    <property type="project" value="InterPro"/>
</dbReference>
<feature type="region of interest" description="Disordered" evidence="2">
    <location>
        <begin position="96"/>
        <end position="128"/>
    </location>
</feature>
<evidence type="ECO:0000313" key="5">
    <source>
        <dbReference type="EMBL" id="KAF7691790.1"/>
    </source>
</evidence>
<keyword evidence="1" id="KW-0202">Cytokine</keyword>
<evidence type="ECO:0000256" key="1">
    <source>
        <dbReference type="ARBA" id="ARBA00022514"/>
    </source>
</evidence>